<protein>
    <submittedName>
        <fullName evidence="1">Uncharacterized protein</fullName>
    </submittedName>
</protein>
<accession>A0A0V0Z7H9</accession>
<sequence>MTEFRALRCHWRSASKITLFIQIQFLQCAYNRDLNKPKYQHLGGSSVRCARVCEKVFDPCQLMIIFILRITLFICAGGWVPAKTASSDSHWTKEVASFLTHKYIRHAPADMWMENYSEIVTSIRERERLNSAICNPEIGSVATTFQIFQTDYSVF</sequence>
<gene>
    <name evidence="1" type="ORF">T12_4178</name>
</gene>
<dbReference type="AlphaFoldDB" id="A0A0V0Z7H9"/>
<proteinExistence type="predicted"/>
<evidence type="ECO:0000313" key="1">
    <source>
        <dbReference type="EMBL" id="KRY08398.1"/>
    </source>
</evidence>
<comment type="caution">
    <text evidence="1">The sequence shown here is derived from an EMBL/GenBank/DDBJ whole genome shotgun (WGS) entry which is preliminary data.</text>
</comment>
<dbReference type="Proteomes" id="UP000054783">
    <property type="component" value="Unassembled WGS sequence"/>
</dbReference>
<evidence type="ECO:0000313" key="2">
    <source>
        <dbReference type="Proteomes" id="UP000054783"/>
    </source>
</evidence>
<keyword evidence="2" id="KW-1185">Reference proteome</keyword>
<reference evidence="1 2" key="1">
    <citation type="submission" date="2015-01" db="EMBL/GenBank/DDBJ databases">
        <title>Evolution of Trichinella species and genotypes.</title>
        <authorList>
            <person name="Korhonen P.K."/>
            <person name="Edoardo P."/>
            <person name="Giuseppe L.R."/>
            <person name="Gasser R.B."/>
        </authorList>
    </citation>
    <scope>NUCLEOTIDE SEQUENCE [LARGE SCALE GENOMIC DNA]</scope>
    <source>
        <strain evidence="1">ISS2496</strain>
    </source>
</reference>
<dbReference type="EMBL" id="JYDQ01000337">
    <property type="protein sequence ID" value="KRY08398.1"/>
    <property type="molecule type" value="Genomic_DNA"/>
</dbReference>
<dbReference type="OrthoDB" id="5940020at2759"/>
<organism evidence="1 2">
    <name type="scientific">Trichinella patagoniensis</name>
    <dbReference type="NCBI Taxonomy" id="990121"/>
    <lineage>
        <taxon>Eukaryota</taxon>
        <taxon>Metazoa</taxon>
        <taxon>Ecdysozoa</taxon>
        <taxon>Nematoda</taxon>
        <taxon>Enoplea</taxon>
        <taxon>Dorylaimia</taxon>
        <taxon>Trichinellida</taxon>
        <taxon>Trichinellidae</taxon>
        <taxon>Trichinella</taxon>
    </lineage>
</organism>
<name>A0A0V0Z7H9_9BILA</name>